<dbReference type="EMBL" id="CAJVAX010000018">
    <property type="protein sequence ID" value="CAG7646821.1"/>
    <property type="molecule type" value="Genomic_DNA"/>
</dbReference>
<keyword evidence="3" id="KW-0547">Nucleotide-binding</keyword>
<evidence type="ECO:0000256" key="6">
    <source>
        <dbReference type="ARBA" id="ARBA00023186"/>
    </source>
</evidence>
<name>A0A9W4MIH4_9ACTN</name>
<dbReference type="Pfam" id="PF00012">
    <property type="entry name" value="HSP70"/>
    <property type="match status" value="1"/>
</dbReference>
<keyword evidence="4" id="KW-0067">ATP-binding</keyword>
<keyword evidence="8" id="KW-1185">Reference proteome</keyword>
<dbReference type="PRINTS" id="PR00301">
    <property type="entry name" value="HEATSHOCK70"/>
</dbReference>
<dbReference type="InterPro" id="IPR029047">
    <property type="entry name" value="HSP70_peptide-bd_sf"/>
</dbReference>
<dbReference type="PROSITE" id="PS00297">
    <property type="entry name" value="HSP70_1"/>
    <property type="match status" value="1"/>
</dbReference>
<dbReference type="Gene3D" id="3.90.640.10">
    <property type="entry name" value="Actin, Chain A, domain 4"/>
    <property type="match status" value="1"/>
</dbReference>
<dbReference type="RefSeq" id="WP_205045089.1">
    <property type="nucleotide sequence ID" value="NZ_CAJVAX010000018.1"/>
</dbReference>
<dbReference type="GO" id="GO:0140662">
    <property type="term" value="F:ATP-dependent protein folding chaperone"/>
    <property type="evidence" value="ECO:0007669"/>
    <property type="project" value="InterPro"/>
</dbReference>
<accession>A0A9W4MIH4</accession>
<dbReference type="InterPro" id="IPR018181">
    <property type="entry name" value="Heat_shock_70_CS"/>
</dbReference>
<evidence type="ECO:0000313" key="8">
    <source>
        <dbReference type="Proteomes" id="UP001153328"/>
    </source>
</evidence>
<evidence type="ECO:0000256" key="5">
    <source>
        <dbReference type="ARBA" id="ARBA00023016"/>
    </source>
</evidence>
<dbReference type="SUPFAM" id="SSF100920">
    <property type="entry name" value="Heat shock protein 70kD (HSP70), peptide-binding domain"/>
    <property type="match status" value="1"/>
</dbReference>
<organism evidence="7 8">
    <name type="scientific">Actinacidiphila bryophytorum</name>
    <dbReference type="NCBI Taxonomy" id="1436133"/>
    <lineage>
        <taxon>Bacteria</taxon>
        <taxon>Bacillati</taxon>
        <taxon>Actinomycetota</taxon>
        <taxon>Actinomycetes</taxon>
        <taxon>Kitasatosporales</taxon>
        <taxon>Streptomycetaceae</taxon>
        <taxon>Actinacidiphila</taxon>
    </lineage>
</organism>
<keyword evidence="6" id="KW-0143">Chaperone</keyword>
<protein>
    <recommendedName>
        <fullName evidence="9">Hsp70 family protein</fullName>
    </recommendedName>
</protein>
<comment type="similarity">
    <text evidence="1">Belongs to the heat shock protein 70 family.</text>
</comment>
<dbReference type="GO" id="GO:0005524">
    <property type="term" value="F:ATP binding"/>
    <property type="evidence" value="ECO:0007669"/>
    <property type="project" value="UniProtKB-KW"/>
</dbReference>
<dbReference type="PANTHER" id="PTHR19375">
    <property type="entry name" value="HEAT SHOCK PROTEIN 70KDA"/>
    <property type="match status" value="1"/>
</dbReference>
<dbReference type="SUPFAM" id="SSF53067">
    <property type="entry name" value="Actin-like ATPase domain"/>
    <property type="match status" value="2"/>
</dbReference>
<evidence type="ECO:0000313" key="7">
    <source>
        <dbReference type="EMBL" id="CAG7646821.1"/>
    </source>
</evidence>
<keyword evidence="5" id="KW-0346">Stress response</keyword>
<evidence type="ECO:0000256" key="4">
    <source>
        <dbReference type="ARBA" id="ARBA00022840"/>
    </source>
</evidence>
<dbReference type="AlphaFoldDB" id="A0A9W4MIH4"/>
<gene>
    <name evidence="7" type="ORF">SBRY_40506</name>
</gene>
<dbReference type="Gene3D" id="3.30.420.40">
    <property type="match status" value="2"/>
</dbReference>
<dbReference type="InterPro" id="IPR013126">
    <property type="entry name" value="Hsp_70_fam"/>
</dbReference>
<keyword evidence="2" id="KW-0597">Phosphoprotein</keyword>
<evidence type="ECO:0008006" key="9">
    <source>
        <dbReference type="Google" id="ProtNLM"/>
    </source>
</evidence>
<reference evidence="7" key="1">
    <citation type="submission" date="2021-06" db="EMBL/GenBank/DDBJ databases">
        <authorList>
            <person name="Arsene-Ploetze F."/>
        </authorList>
    </citation>
    <scope>NUCLEOTIDE SEQUENCE</scope>
    <source>
        <strain evidence="7">SBRY1</strain>
    </source>
</reference>
<evidence type="ECO:0000256" key="2">
    <source>
        <dbReference type="ARBA" id="ARBA00022553"/>
    </source>
</evidence>
<proteinExistence type="inferred from homology"/>
<dbReference type="CDD" id="cd24029">
    <property type="entry name" value="ASKHA_NBD_HSP70_DnaK_HscA_HscC"/>
    <property type="match status" value="1"/>
</dbReference>
<dbReference type="InterPro" id="IPR043129">
    <property type="entry name" value="ATPase_NBD"/>
</dbReference>
<comment type="caution">
    <text evidence="7">The sequence shown here is derived from an EMBL/GenBank/DDBJ whole genome shotgun (WGS) entry which is preliminary data.</text>
</comment>
<evidence type="ECO:0000256" key="1">
    <source>
        <dbReference type="ARBA" id="ARBA00007381"/>
    </source>
</evidence>
<dbReference type="Gene3D" id="2.60.34.10">
    <property type="entry name" value="Substrate Binding Domain Of DNAk, Chain A, domain 1"/>
    <property type="match status" value="1"/>
</dbReference>
<dbReference type="PROSITE" id="PS00329">
    <property type="entry name" value="HSP70_2"/>
    <property type="match status" value="1"/>
</dbReference>
<sequence>MTPQNTTRETVDFGIDLGTTNSAIAASTGAGADIVRNNLRDEYTPSAVHINRSGTVVVGKRARARLDVDPANTHAEFKLQMGLRDAVREFAGSGRTMTPEQLSAEVLKSVRADVRSALGEEIGAAVITVPAAFELDQCEATRRAAKLAGLDFAPLLQEPTAAAWAYSAAACDVPSRGFWLVYDLGGGTFDASVIQIEDGEFGVVNHAGDNFLGGKLIDWMLVDDLLIPAARTEDGMASLDRADPRQAGNIAKLKQAAEDAKIELSHSPAAEIDVQLTGERGESVAFVHEIARADLERLAMPLYRRSVELCRRALAEKGLAPADIERVLLVGGATLAPALRELLADPAEGLGIRLDHSLDPVTVVARGAAVFARTQRLPQSFLDASAQAGDVLLDFAHKPTGRSSDPLVGGTARTADGSPRDWTGCTVEFVDDADGRPQWRSGQVPLGADGSFATRLKARGAHNSYAIEFRTAQGSFQPTRPDRTVYQQLALVGGDATMSHSVGVWVEGNEVAWILRKGTELPASGRLVLESTVDVRRGGRQGLIRVPIVQGERARGDRNPVVGQLDISPEEISRDVPLGSEIEVTVEIDQSFRTRVDAYIPILDEEFEIDVELARDAPDVAELRRQSRAVAAQYATLRNRAGRSDAGRATELLDGFDQDGGIGGIDRELESAGVDPDGAAVVQERLRQAETALDEAEEALKLPQLVRAAGDVRSWVRDAVDEHGDAAARGELAEAERQLDAAIETGDPTLVEHATDAVRGVGLRVLDSADQLPVLRFASLKETFSGSTEPRVVRLLQEGAAALAADDISRLRSVVIDLGRLVPFSGSRSDTPADTTVRRQR</sequence>
<evidence type="ECO:0000256" key="3">
    <source>
        <dbReference type="ARBA" id="ARBA00022741"/>
    </source>
</evidence>
<dbReference type="Proteomes" id="UP001153328">
    <property type="component" value="Unassembled WGS sequence"/>
</dbReference>